<dbReference type="InParanoid" id="A0A2V0PLC6"/>
<proteinExistence type="inferred from homology"/>
<evidence type="ECO:0000256" key="1">
    <source>
        <dbReference type="ARBA" id="ARBA00025757"/>
    </source>
</evidence>
<evidence type="ECO:0000256" key="2">
    <source>
        <dbReference type="ARBA" id="ARBA00026234"/>
    </source>
</evidence>
<organism evidence="4 5">
    <name type="scientific">Raphidocelis subcapitata</name>
    <dbReference type="NCBI Taxonomy" id="307507"/>
    <lineage>
        <taxon>Eukaryota</taxon>
        <taxon>Viridiplantae</taxon>
        <taxon>Chlorophyta</taxon>
        <taxon>core chlorophytes</taxon>
        <taxon>Chlorophyceae</taxon>
        <taxon>CS clade</taxon>
        <taxon>Sphaeropleales</taxon>
        <taxon>Selenastraceae</taxon>
        <taxon>Raphidocelis</taxon>
    </lineage>
</organism>
<name>A0A2V0PLC6_9CHLO</name>
<dbReference type="Proteomes" id="UP000247498">
    <property type="component" value="Unassembled WGS sequence"/>
</dbReference>
<dbReference type="AlphaFoldDB" id="A0A2V0PLC6"/>
<gene>
    <name evidence="4" type="ORF">Rsub_10549</name>
</gene>
<dbReference type="InterPro" id="IPR008011">
    <property type="entry name" value="Complex1_LYR_dom"/>
</dbReference>
<comment type="similarity">
    <text evidence="1">Belongs to the complex I LYR family. LYRM9 subfamily.</text>
</comment>
<dbReference type="EMBL" id="BDRX01000117">
    <property type="protein sequence ID" value="GBF98137.1"/>
    <property type="molecule type" value="Genomic_DNA"/>
</dbReference>
<dbReference type="InterPro" id="IPR052151">
    <property type="entry name" value="Complex_I_LYR"/>
</dbReference>
<evidence type="ECO:0000313" key="4">
    <source>
        <dbReference type="EMBL" id="GBF98137.1"/>
    </source>
</evidence>
<reference evidence="4 5" key="1">
    <citation type="journal article" date="2018" name="Sci. Rep.">
        <title>Raphidocelis subcapitata (=Pseudokirchneriella subcapitata) provides an insight into genome evolution and environmental adaptations in the Sphaeropleales.</title>
        <authorList>
            <person name="Suzuki S."/>
            <person name="Yamaguchi H."/>
            <person name="Nakajima N."/>
            <person name="Kawachi M."/>
        </authorList>
    </citation>
    <scope>NUCLEOTIDE SEQUENCE [LARGE SCALE GENOMIC DNA]</scope>
    <source>
        <strain evidence="4 5">NIES-35</strain>
    </source>
</reference>
<dbReference type="InterPro" id="IPR045291">
    <property type="entry name" value="Complex1_LYR_LYRM9"/>
</dbReference>
<dbReference type="Pfam" id="PF05347">
    <property type="entry name" value="Complex1_LYR"/>
    <property type="match status" value="1"/>
</dbReference>
<accession>A0A2V0PLC6</accession>
<dbReference type="OrthoDB" id="533463at2759"/>
<evidence type="ECO:0000313" key="5">
    <source>
        <dbReference type="Proteomes" id="UP000247498"/>
    </source>
</evidence>
<keyword evidence="5" id="KW-1185">Reference proteome</keyword>
<dbReference type="PANTHER" id="PTHR47061">
    <property type="entry name" value="LYR MOTIF-CONTAINING PROTEIN 9"/>
    <property type="match status" value="1"/>
</dbReference>
<feature type="domain" description="Complex 1 LYR protein" evidence="3">
    <location>
        <begin position="9"/>
        <end position="61"/>
    </location>
</feature>
<comment type="caution">
    <text evidence="4">The sequence shown here is derived from an EMBL/GenBank/DDBJ whole genome shotgun (WGS) entry which is preliminary data.</text>
</comment>
<dbReference type="STRING" id="307507.A0A2V0PLC6"/>
<protein>
    <recommendedName>
        <fullName evidence="2">LYR motif-containing protein 9</fullName>
    </recommendedName>
</protein>
<dbReference type="CDD" id="cd20269">
    <property type="entry name" value="Complex1_LYR_LYRM9"/>
    <property type="match status" value="1"/>
</dbReference>
<dbReference type="FunCoup" id="A0A2V0PLC6">
    <property type="interactions" value="20"/>
</dbReference>
<sequence length="75" mass="8821">MSGSLSLGLPLYRELLRLTRQLPSEARSYYARHIRQGFKNFTDEADPERLGQLAARAREDARWVVEKYARQQRRA</sequence>
<evidence type="ECO:0000259" key="3">
    <source>
        <dbReference type="Pfam" id="PF05347"/>
    </source>
</evidence>
<dbReference type="PANTHER" id="PTHR47061:SF1">
    <property type="entry name" value="LYR MOTIF-CONTAINING PROTEIN 9"/>
    <property type="match status" value="1"/>
</dbReference>